<evidence type="ECO:0000313" key="5">
    <source>
        <dbReference type="EMBL" id="MFK2905277.1"/>
    </source>
</evidence>
<dbReference type="Pfam" id="PF12833">
    <property type="entry name" value="HTH_18"/>
    <property type="match status" value="1"/>
</dbReference>
<keyword evidence="1" id="KW-0805">Transcription regulation</keyword>
<dbReference type="PRINTS" id="PR00032">
    <property type="entry name" value="HTHARAC"/>
</dbReference>
<name>A0ABW8JVY6_9GAMM</name>
<reference evidence="5 6" key="1">
    <citation type="submission" date="2020-10" db="EMBL/GenBank/DDBJ databases">
        <title>Phylogeny of dyella-like bacteria.</title>
        <authorList>
            <person name="Fu J."/>
        </authorList>
    </citation>
    <scope>NUCLEOTIDE SEQUENCE [LARGE SCALE GENOMIC DNA]</scope>
    <source>
        <strain evidence="5 6">Gsoil3046</strain>
    </source>
</reference>
<dbReference type="InterPro" id="IPR002818">
    <property type="entry name" value="DJ-1/PfpI"/>
</dbReference>
<protein>
    <submittedName>
        <fullName evidence="5">GlxA family transcriptional regulator</fullName>
    </submittedName>
</protein>
<gene>
    <name evidence="5" type="ORF">ISP17_15040</name>
</gene>
<evidence type="ECO:0000256" key="2">
    <source>
        <dbReference type="ARBA" id="ARBA00023125"/>
    </source>
</evidence>
<evidence type="ECO:0000256" key="3">
    <source>
        <dbReference type="ARBA" id="ARBA00023163"/>
    </source>
</evidence>
<dbReference type="SMART" id="SM00342">
    <property type="entry name" value="HTH_ARAC"/>
    <property type="match status" value="1"/>
</dbReference>
<dbReference type="PROSITE" id="PS00041">
    <property type="entry name" value="HTH_ARAC_FAMILY_1"/>
    <property type="match status" value="1"/>
</dbReference>
<sequence length="324" mass="35042">MNALSTPKTVGLLAYDDMQALDLAGPLDVFGGANACAPGASPYELCVIGMQARAVRAENGLSIVPEYALEDAPPLDTLLIPGGIGARLALPGEARLLDWLRERARDTRRMVSVCTGVYVLAAAGLLDGRRVTTHWRYADDLARRFPALQVETDRLFLRDGCFATSGGLTAGMDLALALVEEDLGAPVALDVARQLVMYVKRPGSQAQFSAPLAAQAQGSGRMGALVDWLLGHLDEPIDIERMAGQVAMSTRHFRRMFADTFGTTPARFVEKLRLEQACIRLTQGRAPIGRIASGVGFNSADAFRRAFRARYGVTPNDYRDRFTG</sequence>
<dbReference type="InterPro" id="IPR052158">
    <property type="entry name" value="INH-QAR"/>
</dbReference>
<dbReference type="Pfam" id="PF01965">
    <property type="entry name" value="DJ-1_PfpI"/>
    <property type="match status" value="1"/>
</dbReference>
<feature type="domain" description="HTH araC/xylS-type" evidence="4">
    <location>
        <begin position="223"/>
        <end position="321"/>
    </location>
</feature>
<keyword evidence="6" id="KW-1185">Reference proteome</keyword>
<dbReference type="EMBL" id="JADIKM010000004">
    <property type="protein sequence ID" value="MFK2905277.1"/>
    <property type="molecule type" value="Genomic_DNA"/>
</dbReference>
<evidence type="ECO:0000256" key="1">
    <source>
        <dbReference type="ARBA" id="ARBA00023015"/>
    </source>
</evidence>
<dbReference type="InterPro" id="IPR020449">
    <property type="entry name" value="Tscrpt_reg_AraC-type_HTH"/>
</dbReference>
<dbReference type="InterPro" id="IPR018062">
    <property type="entry name" value="HTH_AraC-typ_CS"/>
</dbReference>
<dbReference type="Gene3D" id="3.40.50.880">
    <property type="match status" value="1"/>
</dbReference>
<comment type="caution">
    <text evidence="5">The sequence shown here is derived from an EMBL/GenBank/DDBJ whole genome shotgun (WGS) entry which is preliminary data.</text>
</comment>
<dbReference type="PANTHER" id="PTHR43130">
    <property type="entry name" value="ARAC-FAMILY TRANSCRIPTIONAL REGULATOR"/>
    <property type="match status" value="1"/>
</dbReference>
<dbReference type="SUPFAM" id="SSF52317">
    <property type="entry name" value="Class I glutamine amidotransferase-like"/>
    <property type="match status" value="1"/>
</dbReference>
<dbReference type="InterPro" id="IPR029062">
    <property type="entry name" value="Class_I_gatase-like"/>
</dbReference>
<dbReference type="CDD" id="cd03137">
    <property type="entry name" value="GATase1_AraC_1"/>
    <property type="match status" value="1"/>
</dbReference>
<dbReference type="Gene3D" id="1.10.10.60">
    <property type="entry name" value="Homeodomain-like"/>
    <property type="match status" value="1"/>
</dbReference>
<dbReference type="SUPFAM" id="SSF46689">
    <property type="entry name" value="Homeodomain-like"/>
    <property type="match status" value="2"/>
</dbReference>
<evidence type="ECO:0000313" key="6">
    <source>
        <dbReference type="Proteomes" id="UP001620460"/>
    </source>
</evidence>
<dbReference type="RefSeq" id="WP_404634630.1">
    <property type="nucleotide sequence ID" value="NZ_JADIKM010000004.1"/>
</dbReference>
<organism evidence="5 6">
    <name type="scientific">Dyella ginsengisoli</name>
    <dbReference type="NCBI Taxonomy" id="363848"/>
    <lineage>
        <taxon>Bacteria</taxon>
        <taxon>Pseudomonadati</taxon>
        <taxon>Pseudomonadota</taxon>
        <taxon>Gammaproteobacteria</taxon>
        <taxon>Lysobacterales</taxon>
        <taxon>Rhodanobacteraceae</taxon>
        <taxon>Dyella</taxon>
    </lineage>
</organism>
<dbReference type="PANTHER" id="PTHR43130:SF3">
    <property type="entry name" value="HTH-TYPE TRANSCRIPTIONAL REGULATOR RV1931C"/>
    <property type="match status" value="1"/>
</dbReference>
<dbReference type="InterPro" id="IPR018060">
    <property type="entry name" value="HTH_AraC"/>
</dbReference>
<accession>A0ABW8JVY6</accession>
<keyword evidence="2" id="KW-0238">DNA-binding</keyword>
<proteinExistence type="predicted"/>
<dbReference type="PROSITE" id="PS01124">
    <property type="entry name" value="HTH_ARAC_FAMILY_2"/>
    <property type="match status" value="1"/>
</dbReference>
<evidence type="ECO:0000259" key="4">
    <source>
        <dbReference type="PROSITE" id="PS01124"/>
    </source>
</evidence>
<dbReference type="Proteomes" id="UP001620460">
    <property type="component" value="Unassembled WGS sequence"/>
</dbReference>
<dbReference type="InterPro" id="IPR009057">
    <property type="entry name" value="Homeodomain-like_sf"/>
</dbReference>
<keyword evidence="3" id="KW-0804">Transcription</keyword>